<dbReference type="STRING" id="1860102.ACCAA_810055"/>
<reference evidence="2 3" key="1">
    <citation type="submission" date="2016-06" db="EMBL/GenBank/DDBJ databases">
        <authorList>
            <person name="Kjaerup R.B."/>
            <person name="Dalgaard T.S."/>
            <person name="Juul-Madsen H.R."/>
        </authorList>
    </citation>
    <scope>NUCLEOTIDE SEQUENCE [LARGE SCALE GENOMIC DNA]</scope>
    <source>
        <strain evidence="2">3</strain>
    </source>
</reference>
<proteinExistence type="predicted"/>
<gene>
    <name evidence="2" type="ORF">ACCAA_810055</name>
</gene>
<organism evidence="2 3">
    <name type="scientific">Candidatus Accumulibacter aalborgensis</name>
    <dbReference type="NCBI Taxonomy" id="1860102"/>
    <lineage>
        <taxon>Bacteria</taxon>
        <taxon>Pseudomonadati</taxon>
        <taxon>Pseudomonadota</taxon>
        <taxon>Betaproteobacteria</taxon>
        <taxon>Candidatus Accumulibacter</taxon>
    </lineage>
</organism>
<dbReference type="Proteomes" id="UP000199169">
    <property type="component" value="Unassembled WGS sequence"/>
</dbReference>
<accession>A0A1A8Y101</accession>
<evidence type="ECO:0000259" key="1">
    <source>
        <dbReference type="Pfam" id="PF24894"/>
    </source>
</evidence>
<protein>
    <recommendedName>
        <fullName evidence="1">Glucose-1-phosphate adenylyltransferase/Bifunctional protein GlmU-like C-terminal hexapeptide domain-containing protein</fullName>
    </recommendedName>
</protein>
<feature type="domain" description="Glucose-1-phosphate adenylyltransferase/Bifunctional protein GlmU-like C-terminal hexapeptide" evidence="1">
    <location>
        <begin position="80"/>
        <end position="125"/>
    </location>
</feature>
<dbReference type="Pfam" id="PF24894">
    <property type="entry name" value="Hexapep_GlmU"/>
    <property type="match status" value="1"/>
</dbReference>
<dbReference type="EMBL" id="FLQX01000162">
    <property type="protein sequence ID" value="SBT10023.1"/>
    <property type="molecule type" value="Genomic_DNA"/>
</dbReference>
<name>A0A1A8Y101_9PROT</name>
<evidence type="ECO:0000313" key="3">
    <source>
        <dbReference type="Proteomes" id="UP000199169"/>
    </source>
</evidence>
<evidence type="ECO:0000313" key="2">
    <source>
        <dbReference type="EMBL" id="SBT10023.1"/>
    </source>
</evidence>
<dbReference type="AlphaFoldDB" id="A0A1A8Y101"/>
<keyword evidence="3" id="KW-1185">Reference proteome</keyword>
<sequence>MFCEAHYLAHARVVQAEVIANVVQGASAACVGSDDGAVPIGALLSKMREWLGDGPCPDLWNLAQLPHPYGEIRIWCFHKQVIMVAHQALTPASAEKRVIVDRYNTIEAGDCIGYDAEADRRRFRVPTWESSSCPEASARTHE</sequence>
<dbReference type="InterPro" id="IPR056818">
    <property type="entry name" value="GlmU/GlgC-like_hexapep"/>
</dbReference>